<dbReference type="AlphaFoldDB" id="A0A085AFP3"/>
<dbReference type="Proteomes" id="UP000028630">
    <property type="component" value="Unassembled WGS sequence"/>
</dbReference>
<sequence length="74" mass="8410">MNKSLMPDSEAKERWIITRDNDHYYFVREINGVVEESYAPVSRPRATVFAAAIIQGFEPPGGRKLHIYPGGFVL</sequence>
<evidence type="ECO:0000313" key="1">
    <source>
        <dbReference type="EMBL" id="KFC09038.1"/>
    </source>
</evidence>
<keyword evidence="2" id="KW-1185">Reference proteome</keyword>
<evidence type="ECO:0000313" key="2">
    <source>
        <dbReference type="Proteomes" id="UP000028630"/>
    </source>
</evidence>
<comment type="caution">
    <text evidence="1">The sequence shown here is derived from an EMBL/GenBank/DDBJ whole genome shotgun (WGS) entry which is preliminary data.</text>
</comment>
<reference evidence="2" key="1">
    <citation type="submission" date="2014-05" db="EMBL/GenBank/DDBJ databases">
        <title>ATOL: Assembling a taxonomically balanced genome-scale reconstruction of the evolutionary history of the Enterobacteriaceae.</title>
        <authorList>
            <person name="Plunkett G. III"/>
            <person name="Neeno-Eckwall E.C."/>
            <person name="Glasner J.D."/>
            <person name="Perna N.T."/>
        </authorList>
    </citation>
    <scope>NUCLEOTIDE SEQUENCE [LARGE SCALE GENOMIC DNA]</scope>
    <source>
        <strain evidence="2">ATCC 49490</strain>
    </source>
</reference>
<gene>
    <name evidence="1" type="ORF">GTGU_01230</name>
</gene>
<accession>A0A085AFP3</accession>
<organism evidence="1 2">
    <name type="scientific">Trabulsiella guamensis ATCC 49490</name>
    <dbReference type="NCBI Taxonomy" id="1005994"/>
    <lineage>
        <taxon>Bacteria</taxon>
        <taxon>Pseudomonadati</taxon>
        <taxon>Pseudomonadota</taxon>
        <taxon>Gammaproteobacteria</taxon>
        <taxon>Enterobacterales</taxon>
        <taxon>Enterobacteriaceae</taxon>
        <taxon>Trabulsiella</taxon>
    </lineage>
</organism>
<proteinExistence type="predicted"/>
<protein>
    <submittedName>
        <fullName evidence="1">Uncharacterized protein</fullName>
    </submittedName>
</protein>
<dbReference type="RefSeq" id="WP_051857304.1">
    <property type="nucleotide sequence ID" value="NZ_JMTB01000044.1"/>
</dbReference>
<name>A0A085AFP3_9ENTR</name>
<dbReference type="EMBL" id="JMTB01000044">
    <property type="protein sequence ID" value="KFC09038.1"/>
    <property type="molecule type" value="Genomic_DNA"/>
</dbReference>